<proteinExistence type="predicted"/>
<protein>
    <submittedName>
        <fullName evidence="1">Uncharacterized protein</fullName>
    </submittedName>
</protein>
<dbReference type="EMBL" id="PVGH01000028">
    <property type="protein sequence ID" value="PRF64492.1"/>
    <property type="molecule type" value="Genomic_DNA"/>
</dbReference>
<evidence type="ECO:0000313" key="2">
    <source>
        <dbReference type="Proteomes" id="UP000238982"/>
    </source>
</evidence>
<dbReference type="AlphaFoldDB" id="A0A2S9MXX0"/>
<name>A0A2S9MXX0_9BURK</name>
<accession>A0A2S9MXX0</accession>
<dbReference type="Proteomes" id="UP000238982">
    <property type="component" value="Unassembled WGS sequence"/>
</dbReference>
<sequence length="61" mass="6788">MDPRDSRGFFYVCCVRRYGATEGSLFVRAYAVVAIVRHDGEARELLHHAPCNVNCDVGGVM</sequence>
<gene>
    <name evidence="1" type="ORF">C6Q15_05320</name>
</gene>
<organism evidence="1 2">
    <name type="scientific">Burkholderia multivorans</name>
    <dbReference type="NCBI Taxonomy" id="87883"/>
    <lineage>
        <taxon>Bacteria</taxon>
        <taxon>Pseudomonadati</taxon>
        <taxon>Pseudomonadota</taxon>
        <taxon>Betaproteobacteria</taxon>
        <taxon>Burkholderiales</taxon>
        <taxon>Burkholderiaceae</taxon>
        <taxon>Burkholderia</taxon>
        <taxon>Burkholderia cepacia complex</taxon>
    </lineage>
</organism>
<reference evidence="1 2" key="1">
    <citation type="submission" date="2018-03" db="EMBL/GenBank/DDBJ databases">
        <authorList>
            <person name="Keele B.F."/>
        </authorList>
    </citation>
    <scope>NUCLEOTIDE SEQUENCE [LARGE SCALE GENOMIC DNA]</scope>
    <source>
        <strain evidence="1 2">AU19729</strain>
    </source>
</reference>
<comment type="caution">
    <text evidence="1">The sequence shown here is derived from an EMBL/GenBank/DDBJ whole genome shotgun (WGS) entry which is preliminary data.</text>
</comment>
<evidence type="ECO:0000313" key="1">
    <source>
        <dbReference type="EMBL" id="PRF64492.1"/>
    </source>
</evidence>